<evidence type="ECO:0000259" key="6">
    <source>
        <dbReference type="PROSITE" id="PS51918"/>
    </source>
</evidence>
<evidence type="ECO:0000256" key="3">
    <source>
        <dbReference type="ARBA" id="ARBA00022723"/>
    </source>
</evidence>
<dbReference type="SFLD" id="SFLDG01065">
    <property type="entry name" value="anaerobic_coproporphyrinogen-I"/>
    <property type="match status" value="1"/>
</dbReference>
<sequence>MYRREYKVSISNYPYCNKKVDVKKLEEELEQDSNEQKEAVVYIHIPFCAEICDFCIYCHEQVVNNDKIEKYTNALIREIQEYSRKSYVRSLSIKAIYFGGGTPSMLSVNQFDRILSVCKECLNLVSDVEISVEVNVLNATEKKIEQFKYSRVKRISVGIQTFSEKTRETLGLPLKQKDLLNFINMMGQYEFPVMAIDVMYGEPCQEKEEIIQDIEIASDLNISHISLYQLCVIRGTKLFSRMQQFDWVQPDESMLYAMFNVADDTLQKLGFYNTVIPEYSKYGKESVFWKDNFNPQLDRLSFGASAYGYLNGRTYQNVCNVDTYINYLQKFKVPLDSISEKVTVLQKLERDIILQSRTQVIDTKYLEDEYNELYEQMYKETLQEIIDQQLAYREKNLIKFTKPGMYMQEDIAVKFMKSILEGKSRLYKKMVIGNQKI</sequence>
<evidence type="ECO:0000256" key="5">
    <source>
        <dbReference type="ARBA" id="ARBA00023014"/>
    </source>
</evidence>
<dbReference type="InterPro" id="IPR013785">
    <property type="entry name" value="Aldolase_TIM"/>
</dbReference>
<dbReference type="InterPro" id="IPR034505">
    <property type="entry name" value="Coproporphyrinogen-III_oxidase"/>
</dbReference>
<evidence type="ECO:0000256" key="2">
    <source>
        <dbReference type="ARBA" id="ARBA00022691"/>
    </source>
</evidence>
<accession>A0A318ERI0</accession>
<dbReference type="GO" id="GO:0046872">
    <property type="term" value="F:metal ion binding"/>
    <property type="evidence" value="ECO:0007669"/>
    <property type="project" value="UniProtKB-KW"/>
</dbReference>
<dbReference type="CDD" id="cd01335">
    <property type="entry name" value="Radical_SAM"/>
    <property type="match status" value="1"/>
</dbReference>
<evidence type="ECO:0000256" key="1">
    <source>
        <dbReference type="ARBA" id="ARBA00017228"/>
    </source>
</evidence>
<dbReference type="Pfam" id="PF04055">
    <property type="entry name" value="Radical_SAM"/>
    <property type="match status" value="1"/>
</dbReference>
<dbReference type="PANTHER" id="PTHR13932">
    <property type="entry name" value="COPROPORPHYRINIGEN III OXIDASE"/>
    <property type="match status" value="1"/>
</dbReference>
<keyword evidence="4" id="KW-0408">Iron</keyword>
<gene>
    <name evidence="7" type="ORF">C8E03_101224</name>
</gene>
<dbReference type="GO" id="GO:0051539">
    <property type="term" value="F:4 iron, 4 sulfur cluster binding"/>
    <property type="evidence" value="ECO:0007669"/>
    <property type="project" value="TreeGrafter"/>
</dbReference>
<dbReference type="SMART" id="SM00729">
    <property type="entry name" value="Elp3"/>
    <property type="match status" value="1"/>
</dbReference>
<dbReference type="EMBL" id="QICS01000001">
    <property type="protein sequence ID" value="PXV95595.1"/>
    <property type="molecule type" value="Genomic_DNA"/>
</dbReference>
<evidence type="ECO:0000256" key="4">
    <source>
        <dbReference type="ARBA" id="ARBA00023004"/>
    </source>
</evidence>
<dbReference type="Gene3D" id="3.20.20.70">
    <property type="entry name" value="Aldolase class I"/>
    <property type="match status" value="1"/>
</dbReference>
<keyword evidence="2" id="KW-0949">S-adenosyl-L-methionine</keyword>
<reference evidence="7 8" key="1">
    <citation type="submission" date="2018-05" db="EMBL/GenBank/DDBJ databases">
        <title>Genomic Encyclopedia of Type Strains, Phase IV (KMG-IV): sequencing the most valuable type-strain genomes for metagenomic binning, comparative biology and taxonomic classification.</title>
        <authorList>
            <person name="Goeker M."/>
        </authorList>
    </citation>
    <scope>NUCLEOTIDE SEQUENCE [LARGE SCALE GENOMIC DNA]</scope>
    <source>
        <strain evidence="7 8">DSM 28816</strain>
    </source>
</reference>
<dbReference type="SUPFAM" id="SSF102114">
    <property type="entry name" value="Radical SAM enzymes"/>
    <property type="match status" value="1"/>
</dbReference>
<dbReference type="PANTHER" id="PTHR13932:SF5">
    <property type="entry name" value="RADICAL S-ADENOSYL METHIONINE DOMAIN-CONTAINING PROTEIN 1, MITOCHONDRIAL"/>
    <property type="match status" value="1"/>
</dbReference>
<protein>
    <recommendedName>
        <fullName evidence="1">Heme chaperone HemW</fullName>
    </recommendedName>
</protein>
<evidence type="ECO:0000313" key="8">
    <source>
        <dbReference type="Proteomes" id="UP000247523"/>
    </source>
</evidence>
<evidence type="ECO:0000313" key="7">
    <source>
        <dbReference type="EMBL" id="PXV95595.1"/>
    </source>
</evidence>
<dbReference type="Proteomes" id="UP000247523">
    <property type="component" value="Unassembled WGS sequence"/>
</dbReference>
<dbReference type="GO" id="GO:0006779">
    <property type="term" value="P:porphyrin-containing compound biosynthetic process"/>
    <property type="evidence" value="ECO:0007669"/>
    <property type="project" value="TreeGrafter"/>
</dbReference>
<dbReference type="GO" id="GO:0005737">
    <property type="term" value="C:cytoplasm"/>
    <property type="evidence" value="ECO:0007669"/>
    <property type="project" value="TreeGrafter"/>
</dbReference>
<keyword evidence="5" id="KW-0411">Iron-sulfur</keyword>
<dbReference type="RefSeq" id="WP_170122854.1">
    <property type="nucleotide sequence ID" value="NZ_QICS01000001.1"/>
</dbReference>
<dbReference type="PROSITE" id="PS51918">
    <property type="entry name" value="RADICAL_SAM"/>
    <property type="match status" value="1"/>
</dbReference>
<comment type="caution">
    <text evidence="7">The sequence shown here is derived from an EMBL/GenBank/DDBJ whole genome shotgun (WGS) entry which is preliminary data.</text>
</comment>
<feature type="domain" description="Radical SAM core" evidence="6">
    <location>
        <begin position="33"/>
        <end position="272"/>
    </location>
</feature>
<proteinExistence type="predicted"/>
<dbReference type="GO" id="GO:0003824">
    <property type="term" value="F:catalytic activity"/>
    <property type="evidence" value="ECO:0007669"/>
    <property type="project" value="InterPro"/>
</dbReference>
<keyword evidence="3" id="KW-0479">Metal-binding</keyword>
<dbReference type="AlphaFoldDB" id="A0A318ERI0"/>
<dbReference type="InterPro" id="IPR058240">
    <property type="entry name" value="rSAM_sf"/>
</dbReference>
<name>A0A318ERI0_9FIRM</name>
<dbReference type="SFLD" id="SFLDS00029">
    <property type="entry name" value="Radical_SAM"/>
    <property type="match status" value="1"/>
</dbReference>
<organism evidence="7 8">
    <name type="scientific">Lachnotalea glycerini</name>
    <dbReference type="NCBI Taxonomy" id="1763509"/>
    <lineage>
        <taxon>Bacteria</taxon>
        <taxon>Bacillati</taxon>
        <taxon>Bacillota</taxon>
        <taxon>Clostridia</taxon>
        <taxon>Lachnospirales</taxon>
        <taxon>Lachnospiraceae</taxon>
        <taxon>Lachnotalea</taxon>
    </lineage>
</organism>
<dbReference type="InterPro" id="IPR007197">
    <property type="entry name" value="rSAM"/>
</dbReference>
<dbReference type="InterPro" id="IPR006638">
    <property type="entry name" value="Elp3/MiaA/NifB-like_rSAM"/>
</dbReference>